<keyword evidence="2" id="KW-1185">Reference proteome</keyword>
<dbReference type="Proteomes" id="UP000248745">
    <property type="component" value="Unassembled WGS sequence"/>
</dbReference>
<accession>A0A2W2AIA5</accession>
<proteinExistence type="predicted"/>
<dbReference type="EMBL" id="QKTW01000021">
    <property type="protein sequence ID" value="PZF71950.1"/>
    <property type="molecule type" value="Genomic_DNA"/>
</dbReference>
<gene>
    <name evidence="1" type="ORF">DN068_15690</name>
</gene>
<reference evidence="1 2" key="1">
    <citation type="submission" date="2018-06" db="EMBL/GenBank/DDBJ databases">
        <title>Mucibacter soli gen. nov., sp. nov., a new member of the family Chitinophagaceae producing mucin.</title>
        <authorList>
            <person name="Kim M.-K."/>
            <person name="Park S."/>
            <person name="Kim T.-S."/>
            <person name="Joung Y."/>
            <person name="Han J.-H."/>
            <person name="Kim S.B."/>
        </authorList>
    </citation>
    <scope>NUCLEOTIDE SEQUENCE [LARGE SCALE GENOMIC DNA]</scope>
    <source>
        <strain evidence="1 2">R1-15</strain>
    </source>
</reference>
<protein>
    <submittedName>
        <fullName evidence="1">Uncharacterized protein</fullName>
    </submittedName>
</protein>
<evidence type="ECO:0000313" key="1">
    <source>
        <dbReference type="EMBL" id="PZF71950.1"/>
    </source>
</evidence>
<name>A0A2W2AIA5_9BACT</name>
<organism evidence="1 2">
    <name type="scientific">Taibaiella soli</name>
    <dbReference type="NCBI Taxonomy" id="1649169"/>
    <lineage>
        <taxon>Bacteria</taxon>
        <taxon>Pseudomonadati</taxon>
        <taxon>Bacteroidota</taxon>
        <taxon>Chitinophagia</taxon>
        <taxon>Chitinophagales</taxon>
        <taxon>Chitinophagaceae</taxon>
        <taxon>Taibaiella</taxon>
    </lineage>
</organism>
<comment type="caution">
    <text evidence="1">The sequence shown here is derived from an EMBL/GenBank/DDBJ whole genome shotgun (WGS) entry which is preliminary data.</text>
</comment>
<sequence>MAGNATALGLPFKGWGLKEESPALRGFILSRILKIGERSWGERDVLLENNLNFSPTLQKK</sequence>
<dbReference type="AlphaFoldDB" id="A0A2W2AIA5"/>
<evidence type="ECO:0000313" key="2">
    <source>
        <dbReference type="Proteomes" id="UP000248745"/>
    </source>
</evidence>